<dbReference type="EMBL" id="VSSQ01010237">
    <property type="protein sequence ID" value="MPM43795.1"/>
    <property type="molecule type" value="Genomic_DNA"/>
</dbReference>
<gene>
    <name evidence="1" type="ORF">SDC9_90472</name>
</gene>
<protein>
    <submittedName>
        <fullName evidence="1">Uncharacterized protein</fullName>
    </submittedName>
</protein>
<comment type="caution">
    <text evidence="1">The sequence shown here is derived from an EMBL/GenBank/DDBJ whole genome shotgun (WGS) entry which is preliminary data.</text>
</comment>
<evidence type="ECO:0000313" key="1">
    <source>
        <dbReference type="EMBL" id="MPM43795.1"/>
    </source>
</evidence>
<organism evidence="1">
    <name type="scientific">bioreactor metagenome</name>
    <dbReference type="NCBI Taxonomy" id="1076179"/>
    <lineage>
        <taxon>unclassified sequences</taxon>
        <taxon>metagenomes</taxon>
        <taxon>ecological metagenomes</taxon>
    </lineage>
</organism>
<reference evidence="1" key="1">
    <citation type="submission" date="2019-08" db="EMBL/GenBank/DDBJ databases">
        <authorList>
            <person name="Kucharzyk K."/>
            <person name="Murdoch R.W."/>
            <person name="Higgins S."/>
            <person name="Loffler F."/>
        </authorList>
    </citation>
    <scope>NUCLEOTIDE SEQUENCE</scope>
</reference>
<dbReference type="AlphaFoldDB" id="A0A644ZSD9"/>
<name>A0A644ZSD9_9ZZZZ</name>
<accession>A0A644ZSD9</accession>
<sequence length="234" mass="26193">MPALHQFGKGKIGEIPEGPGVHHVDPLVIVAAGNDTVRVLPVEGVFDLVVRPRLDDQHGRYAFVDIVFKIVDAHVFSHHRAEPEALQITNNILIIGAQDGLLVKNLGQRVLPEPDAVAGQRGLDARHRAGILGFLMAQRNGNEIAAALEVRDIKINGFHRLHGRRSLHEFCKDRLPRYYPMPVSRILCMRLPRMLNRAFLNISLSSNIRKNLCLSRILLFAEYAAAIDFPVFKD</sequence>
<proteinExistence type="predicted"/>